<protein>
    <submittedName>
        <fullName evidence="2">Uncharacterized protein</fullName>
    </submittedName>
</protein>
<reference evidence="2" key="1">
    <citation type="submission" date="2021-01" db="EMBL/GenBank/DDBJ databases">
        <authorList>
            <person name="Corre E."/>
            <person name="Pelletier E."/>
            <person name="Niang G."/>
            <person name="Scheremetjew M."/>
            <person name="Finn R."/>
            <person name="Kale V."/>
            <person name="Holt S."/>
            <person name="Cochrane G."/>
            <person name="Meng A."/>
            <person name="Brown T."/>
            <person name="Cohen L."/>
        </authorList>
    </citation>
    <scope>NUCLEOTIDE SEQUENCE</scope>
    <source>
        <strain evidence="2">Isolate 1302-5</strain>
    </source>
</reference>
<keyword evidence="1" id="KW-0812">Transmembrane</keyword>
<keyword evidence="1" id="KW-0472">Membrane</keyword>
<dbReference type="AlphaFoldDB" id="A0A7S4MT16"/>
<keyword evidence="1" id="KW-1133">Transmembrane helix</keyword>
<proteinExistence type="predicted"/>
<evidence type="ECO:0000256" key="1">
    <source>
        <dbReference type="SAM" id="Phobius"/>
    </source>
</evidence>
<evidence type="ECO:0000313" key="2">
    <source>
        <dbReference type="EMBL" id="CAE2241288.1"/>
    </source>
</evidence>
<feature type="transmembrane region" description="Helical" evidence="1">
    <location>
        <begin position="118"/>
        <end position="139"/>
    </location>
</feature>
<sequence>MTTPEGDGGGQSPLDAFFGVFQSKLISASRSGRHKAAWQGENASQYASERQIVREHYMPFMWGIGCAFVTFTSFQVSRRYRLNLSNKGRSRFGAAAIKSEQAFGEDQERKMKLMEQAVSVPIDLVLSLVIGCSGAFFLLDIDRMRDDFSRIPLVKGRSLLSEELCADYSRESYRFSSVMNKPKQDDPTIDAIREFVSNCQRRAIYEDQLRKERTLTSSDPVSVPWPGVPP</sequence>
<organism evidence="2">
    <name type="scientific">Odontella aurita</name>
    <dbReference type="NCBI Taxonomy" id="265563"/>
    <lineage>
        <taxon>Eukaryota</taxon>
        <taxon>Sar</taxon>
        <taxon>Stramenopiles</taxon>
        <taxon>Ochrophyta</taxon>
        <taxon>Bacillariophyta</taxon>
        <taxon>Mediophyceae</taxon>
        <taxon>Biddulphiophycidae</taxon>
        <taxon>Eupodiscales</taxon>
        <taxon>Odontellaceae</taxon>
        <taxon>Odontella</taxon>
    </lineage>
</organism>
<feature type="transmembrane region" description="Helical" evidence="1">
    <location>
        <begin position="57"/>
        <end position="76"/>
    </location>
</feature>
<gene>
    <name evidence="2" type="ORF">OAUR00152_LOCUS15991</name>
</gene>
<name>A0A7S4MT16_9STRA</name>
<dbReference type="EMBL" id="HBKQ01023489">
    <property type="protein sequence ID" value="CAE2241288.1"/>
    <property type="molecule type" value="Transcribed_RNA"/>
</dbReference>
<accession>A0A7S4MT16</accession>